<name>A4BJJ8_9GAMM</name>
<organism evidence="8 9">
    <name type="scientific">Reinekea blandensis MED297</name>
    <dbReference type="NCBI Taxonomy" id="314283"/>
    <lineage>
        <taxon>Bacteria</taxon>
        <taxon>Pseudomonadati</taxon>
        <taxon>Pseudomonadota</taxon>
        <taxon>Gammaproteobacteria</taxon>
        <taxon>Oceanospirillales</taxon>
        <taxon>Saccharospirillaceae</taxon>
        <taxon>Reinekea</taxon>
    </lineage>
</organism>
<dbReference type="EMBL" id="AAOE01000034">
    <property type="protein sequence ID" value="EAR07702.1"/>
    <property type="molecule type" value="Genomic_DNA"/>
</dbReference>
<dbReference type="InterPro" id="IPR011990">
    <property type="entry name" value="TPR-like_helical_dom_sf"/>
</dbReference>
<accession>A4BJJ8</accession>
<evidence type="ECO:0000313" key="8">
    <source>
        <dbReference type="EMBL" id="EAR07702.1"/>
    </source>
</evidence>
<dbReference type="OrthoDB" id="9779191at2"/>
<feature type="signal peptide" evidence="6">
    <location>
        <begin position="1"/>
        <end position="27"/>
    </location>
</feature>
<gene>
    <name evidence="6" type="primary">bamD</name>
    <name evidence="8" type="ORF">MED297_18176</name>
</gene>
<keyword evidence="4 6" id="KW-0998">Cell outer membrane</keyword>
<dbReference type="InterPro" id="IPR039565">
    <property type="entry name" value="BamD-like"/>
</dbReference>
<sequence length="277" mass="31429" precursor="true">MFTAVQNANKALRVGLLAVLVALSGCASLPSQDTETAYYETAQEYLEKRNYSMAVERLTALRDRFPFGRYADASALDLMYAYYGMNDFANALVEADRFTRLNSEHPDVDYAWFVRSMSYYELFLTNRGILGKADPAKRSAEQGQKAFRALSQFTARYPDSRYRPEALDAMVILKDALARHELVVADYYIRREAWIAAAERAKTVVEHYPGVTAVGDALVVLIEAYDALDMPTDRSLVLSRLTNDYPDHPTLRNGEYQPPRFAEDRWWVKALTLGLTS</sequence>
<dbReference type="SUPFAM" id="SSF48452">
    <property type="entry name" value="TPR-like"/>
    <property type="match status" value="1"/>
</dbReference>
<dbReference type="Pfam" id="PF13525">
    <property type="entry name" value="YfiO"/>
    <property type="match status" value="1"/>
</dbReference>
<dbReference type="GO" id="GO:0051205">
    <property type="term" value="P:protein insertion into membrane"/>
    <property type="evidence" value="ECO:0007669"/>
    <property type="project" value="UniProtKB-UniRule"/>
</dbReference>
<dbReference type="NCBIfam" id="TIGR03302">
    <property type="entry name" value="OM_YfiO"/>
    <property type="match status" value="1"/>
</dbReference>
<dbReference type="Gene3D" id="1.25.40.10">
    <property type="entry name" value="Tetratricopeptide repeat domain"/>
    <property type="match status" value="1"/>
</dbReference>
<keyword evidence="1 6" id="KW-0732">Signal</keyword>
<dbReference type="PANTHER" id="PTHR37423">
    <property type="entry name" value="SOLUBLE LYTIC MUREIN TRANSGLYCOSYLASE-RELATED"/>
    <property type="match status" value="1"/>
</dbReference>
<dbReference type="GO" id="GO:0043165">
    <property type="term" value="P:Gram-negative-bacterium-type cell outer membrane assembly"/>
    <property type="evidence" value="ECO:0007669"/>
    <property type="project" value="UniProtKB-UniRule"/>
</dbReference>
<comment type="function">
    <text evidence="6">Part of the outer membrane protein assembly complex, which is involved in assembly and insertion of beta-barrel proteins into the outer membrane.</text>
</comment>
<comment type="subunit">
    <text evidence="6">Part of the Bam complex.</text>
</comment>
<dbReference type="AlphaFoldDB" id="A4BJJ8"/>
<dbReference type="HOGENOM" id="CLU_065982_0_0_6"/>
<comment type="caution">
    <text evidence="8">The sequence shown here is derived from an EMBL/GenBank/DDBJ whole genome shotgun (WGS) entry which is preliminary data.</text>
</comment>
<evidence type="ECO:0000256" key="2">
    <source>
        <dbReference type="ARBA" id="ARBA00023136"/>
    </source>
</evidence>
<keyword evidence="2 6" id="KW-0472">Membrane</keyword>
<comment type="subcellular location">
    <subcellularLocation>
        <location evidence="6">Cell outer membrane</location>
    </subcellularLocation>
</comment>
<dbReference type="InterPro" id="IPR017689">
    <property type="entry name" value="BamD"/>
</dbReference>
<keyword evidence="3" id="KW-0564">Palmitate</keyword>
<evidence type="ECO:0000313" key="9">
    <source>
        <dbReference type="Proteomes" id="UP000005953"/>
    </source>
</evidence>
<proteinExistence type="inferred from homology"/>
<evidence type="ECO:0000256" key="4">
    <source>
        <dbReference type="ARBA" id="ARBA00023237"/>
    </source>
</evidence>
<evidence type="ECO:0000256" key="5">
    <source>
        <dbReference type="ARBA" id="ARBA00023288"/>
    </source>
</evidence>
<dbReference type="Proteomes" id="UP000005953">
    <property type="component" value="Unassembled WGS sequence"/>
</dbReference>
<evidence type="ECO:0000256" key="6">
    <source>
        <dbReference type="HAMAP-Rule" id="MF_00922"/>
    </source>
</evidence>
<dbReference type="GO" id="GO:1990063">
    <property type="term" value="C:Bam protein complex"/>
    <property type="evidence" value="ECO:0007669"/>
    <property type="project" value="TreeGrafter"/>
</dbReference>
<protein>
    <recommendedName>
        <fullName evidence="6">Outer membrane protein assembly factor BamD</fullName>
    </recommendedName>
</protein>
<reference evidence="8 9" key="1">
    <citation type="submission" date="2006-02" db="EMBL/GenBank/DDBJ databases">
        <authorList>
            <person name="Pinhassi J."/>
            <person name="Pedros-Alio C."/>
            <person name="Ferriera S."/>
            <person name="Johnson J."/>
            <person name="Kravitz S."/>
            <person name="Halpern A."/>
            <person name="Remington K."/>
            <person name="Beeson K."/>
            <person name="Tran B."/>
            <person name="Rogers Y.-H."/>
            <person name="Friedman R."/>
            <person name="Venter J.C."/>
        </authorList>
    </citation>
    <scope>NUCLEOTIDE SEQUENCE [LARGE SCALE GENOMIC DNA]</scope>
    <source>
        <strain evidence="8 9">MED297</strain>
    </source>
</reference>
<dbReference type="HAMAP" id="MF_00922">
    <property type="entry name" value="OM_assembly_BamD"/>
    <property type="match status" value="1"/>
</dbReference>
<feature type="chain" id="PRO_5009006766" description="Outer membrane protein assembly factor BamD" evidence="6">
    <location>
        <begin position="28"/>
        <end position="277"/>
    </location>
</feature>
<keyword evidence="9" id="KW-1185">Reference proteome</keyword>
<dbReference type="CDD" id="cd15830">
    <property type="entry name" value="BamD"/>
    <property type="match status" value="1"/>
</dbReference>
<dbReference type="PANTHER" id="PTHR37423:SF1">
    <property type="entry name" value="OUTER MEMBRANE PROTEIN ASSEMBLY FACTOR BAMD"/>
    <property type="match status" value="1"/>
</dbReference>
<evidence type="ECO:0000256" key="3">
    <source>
        <dbReference type="ARBA" id="ARBA00023139"/>
    </source>
</evidence>
<evidence type="ECO:0000256" key="1">
    <source>
        <dbReference type="ARBA" id="ARBA00022729"/>
    </source>
</evidence>
<dbReference type="STRING" id="314283.MED297_18176"/>
<evidence type="ECO:0000259" key="7">
    <source>
        <dbReference type="Pfam" id="PF13525"/>
    </source>
</evidence>
<keyword evidence="5 8" id="KW-0449">Lipoprotein</keyword>
<dbReference type="RefSeq" id="WP_008044108.1">
    <property type="nucleotide sequence ID" value="NZ_CH724151.1"/>
</dbReference>
<comment type="similarity">
    <text evidence="6">Belongs to the BamD family.</text>
</comment>
<feature type="domain" description="Outer membrane lipoprotein BamD-like" evidence="7">
    <location>
        <begin position="32"/>
        <end position="231"/>
    </location>
</feature>